<protein>
    <submittedName>
        <fullName evidence="1">Uncharacterized protein</fullName>
    </submittedName>
</protein>
<evidence type="ECO:0000313" key="2">
    <source>
        <dbReference type="Proteomes" id="UP000296049"/>
    </source>
</evidence>
<reference evidence="2" key="1">
    <citation type="journal article" date="2013" name="Nat. Genet.">
        <title>The duck genome and transcriptome provide insight into an avian influenza virus reservoir species.</title>
        <authorList>
            <person name="Huang Y."/>
            <person name="Li Y."/>
            <person name="Burt D.W."/>
            <person name="Chen H."/>
            <person name="Zhang Y."/>
            <person name="Qian W."/>
            <person name="Kim H."/>
            <person name="Gan S."/>
            <person name="Zhao Y."/>
            <person name="Li J."/>
            <person name="Yi K."/>
            <person name="Feng H."/>
            <person name="Zhu P."/>
            <person name="Li B."/>
            <person name="Liu Q."/>
            <person name="Fairley S."/>
            <person name="Magor K.E."/>
            <person name="Du Z."/>
            <person name="Hu X."/>
            <person name="Goodman L."/>
            <person name="Tafer H."/>
            <person name="Vignal A."/>
            <person name="Lee T."/>
            <person name="Kim K.W."/>
            <person name="Sheng Z."/>
            <person name="An Y."/>
            <person name="Searle S."/>
            <person name="Herrero J."/>
            <person name="Groenen M.A."/>
            <person name="Crooijmans R.P."/>
            <person name="Faraut T."/>
            <person name="Cai Q."/>
            <person name="Webster R.G."/>
            <person name="Aldridge J.R."/>
            <person name="Warren W.C."/>
            <person name="Bartschat S."/>
            <person name="Kehr S."/>
            <person name="Marz M."/>
            <person name="Stadler P.F."/>
            <person name="Smith J."/>
            <person name="Kraus R.H."/>
            <person name="Zhao Y."/>
            <person name="Ren L."/>
            <person name="Fei J."/>
            <person name="Morisson M."/>
            <person name="Kaiser P."/>
            <person name="Griffin D.K."/>
            <person name="Rao M."/>
            <person name="Pitel F."/>
            <person name="Wang J."/>
            <person name="Li N."/>
        </authorList>
    </citation>
    <scope>NUCLEOTIDE SEQUENCE [LARGE SCALE GENOMIC DNA]</scope>
</reference>
<accession>R0M1P9</accession>
<dbReference type="Proteomes" id="UP000296049">
    <property type="component" value="Unassembled WGS sequence"/>
</dbReference>
<organism evidence="1 2">
    <name type="scientific">Anas platyrhynchos</name>
    <name type="common">Mallard</name>
    <name type="synonym">Anas boschas</name>
    <dbReference type="NCBI Taxonomy" id="8839"/>
    <lineage>
        <taxon>Eukaryota</taxon>
        <taxon>Metazoa</taxon>
        <taxon>Chordata</taxon>
        <taxon>Craniata</taxon>
        <taxon>Vertebrata</taxon>
        <taxon>Euteleostomi</taxon>
        <taxon>Archelosauria</taxon>
        <taxon>Archosauria</taxon>
        <taxon>Dinosauria</taxon>
        <taxon>Saurischia</taxon>
        <taxon>Theropoda</taxon>
        <taxon>Coelurosauria</taxon>
        <taxon>Aves</taxon>
        <taxon>Neognathae</taxon>
        <taxon>Galloanserae</taxon>
        <taxon>Anseriformes</taxon>
        <taxon>Anatidae</taxon>
        <taxon>Anatinae</taxon>
        <taxon>Anas</taxon>
    </lineage>
</organism>
<name>R0M1P9_ANAPL</name>
<keyword evidence="2" id="KW-1185">Reference proteome</keyword>
<sequence>MPPRSVGLPDTVQDDKVVAMRKMIQTFQVEEQTFFAVKMEQVSPCLLNRQSICSGQWCAEDSKLGNHTLALARFNSLKIIEFIIIINLGRVQVPWEDLFGKSKLPVTPVEIRLPEGFTVPVTA</sequence>
<gene>
    <name evidence="1" type="ORF">Anapl_09308</name>
</gene>
<proteinExistence type="predicted"/>
<dbReference type="EMBL" id="KB742592">
    <property type="protein sequence ID" value="EOB06623.1"/>
    <property type="molecule type" value="Genomic_DNA"/>
</dbReference>
<evidence type="ECO:0000313" key="1">
    <source>
        <dbReference type="EMBL" id="EOB06623.1"/>
    </source>
</evidence>
<dbReference type="AlphaFoldDB" id="R0M1P9"/>